<dbReference type="GO" id="GO:0034657">
    <property type="term" value="C:GID complex"/>
    <property type="evidence" value="ECO:0007669"/>
    <property type="project" value="TreeGrafter"/>
</dbReference>
<dbReference type="GO" id="GO:0005634">
    <property type="term" value="C:nucleus"/>
    <property type="evidence" value="ECO:0007669"/>
    <property type="project" value="TreeGrafter"/>
</dbReference>
<dbReference type="InterPro" id="IPR024964">
    <property type="entry name" value="CTLH/CRA"/>
</dbReference>
<evidence type="ECO:0000313" key="2">
    <source>
        <dbReference type="EMBL" id="VUG18063.1"/>
    </source>
</evidence>
<evidence type="ECO:0000259" key="1">
    <source>
        <dbReference type="Pfam" id="PF10607"/>
    </source>
</evidence>
<dbReference type="PANTHER" id="PTHR12170:SF2">
    <property type="entry name" value="E3 UBIQUITIN-PROTEIN TRANSFERASE MAEA"/>
    <property type="match status" value="1"/>
</dbReference>
<proteinExistence type="predicted"/>
<dbReference type="Pfam" id="PF10607">
    <property type="entry name" value="CTLH"/>
    <property type="match status" value="1"/>
</dbReference>
<protein>
    <submittedName>
        <fullName evidence="2">DEBR0S3_01354g1_1</fullName>
    </submittedName>
</protein>
<dbReference type="InterPro" id="IPR045098">
    <property type="entry name" value="Fyv10_fam"/>
</dbReference>
<dbReference type="GO" id="GO:0043161">
    <property type="term" value="P:proteasome-mediated ubiquitin-dependent protein catabolic process"/>
    <property type="evidence" value="ECO:0007669"/>
    <property type="project" value="InterPro"/>
</dbReference>
<dbReference type="Proteomes" id="UP000478008">
    <property type="component" value="Unassembled WGS sequence"/>
</dbReference>
<feature type="domain" description="CTLH/CRA C-terminal to LisH motif" evidence="1">
    <location>
        <begin position="239"/>
        <end position="446"/>
    </location>
</feature>
<dbReference type="AlphaFoldDB" id="A0A7D9GZL0"/>
<organism evidence="2 3">
    <name type="scientific">Dekkera bruxellensis</name>
    <name type="common">Brettanomyces custersii</name>
    <dbReference type="NCBI Taxonomy" id="5007"/>
    <lineage>
        <taxon>Eukaryota</taxon>
        <taxon>Fungi</taxon>
        <taxon>Dikarya</taxon>
        <taxon>Ascomycota</taxon>
        <taxon>Saccharomycotina</taxon>
        <taxon>Pichiomycetes</taxon>
        <taxon>Pichiales</taxon>
        <taxon>Pichiaceae</taxon>
        <taxon>Brettanomyces</taxon>
    </lineage>
</organism>
<dbReference type="GO" id="GO:0005737">
    <property type="term" value="C:cytoplasm"/>
    <property type="evidence" value="ECO:0007669"/>
    <property type="project" value="TreeGrafter"/>
</dbReference>
<sequence>MSGEPLLSPDSYLALRSSQFKVPLELARKNLRNIQRLNKKHTSTLRVRLERLQNKKLSKAQKLEAIDKLINLQKSFRKEIARRAKHHNEFVSRLVVRAERLANFEDLVKEARKYQNEKDLEEQLGSSSSLFVDSNNDMTDTSNRKEGVSFKRAKTFKNASPEYCQSLISELAQKGGSKAGKLSRQIKKFLNDEIYLNVIEYLLRTSIHEDASAKMNGNIGLSLAKKFGLTKFIDWDVISQGISIYRRIMKHMDLKILIAWCSENEKKLKELNLQSSKGTDLTYETSFNLFVSKIEHLQLFDALNIASNRLIDHSADFYSDDSLENSPQNKCSSGVKFERFLGPGILYFSTIKGSLSLKQLATNPEGEYTTTAFGKNNDYGVCFGDFQKRQQRIKENIQMYEDQLGEQKWKSLAEFFLTNFNAVYGMESTISLIDLLEVGLPVLKTRYCELYKELSTNHGPLAKYMVSSCPICSSTFGEYSCQCSHQVVSNVFSDPVLTPDRYIFSSAKLYNSTLGLKRAEKSDEKYAHIQPNGDFLAAAEGKFPWSELHFSFPNPLTGTLIEASEIRKVYPA</sequence>
<dbReference type="EMBL" id="CABFWN010000003">
    <property type="protein sequence ID" value="VUG18063.1"/>
    <property type="molecule type" value="Genomic_DNA"/>
</dbReference>
<evidence type="ECO:0000313" key="3">
    <source>
        <dbReference type="Proteomes" id="UP000478008"/>
    </source>
</evidence>
<dbReference type="PANTHER" id="PTHR12170">
    <property type="entry name" value="MACROPHAGE ERYTHROBLAST ATTACHER-RELATED"/>
    <property type="match status" value="1"/>
</dbReference>
<gene>
    <name evidence="2" type="ORF">DEBR0S3_01354G</name>
</gene>
<name>A0A7D9GZL0_DEKBR</name>
<reference evidence="2 3" key="1">
    <citation type="submission" date="2019-07" db="EMBL/GenBank/DDBJ databases">
        <authorList>
            <person name="Friedrich A."/>
            <person name="Schacherer J."/>
        </authorList>
    </citation>
    <scope>NUCLEOTIDE SEQUENCE [LARGE SCALE GENOMIC DNA]</scope>
</reference>
<accession>A0A7D9GZL0</accession>
<keyword evidence="3" id="KW-1185">Reference proteome</keyword>
<dbReference type="GO" id="GO:0004842">
    <property type="term" value="F:ubiquitin-protein transferase activity"/>
    <property type="evidence" value="ECO:0007669"/>
    <property type="project" value="InterPro"/>
</dbReference>